<proteinExistence type="predicted"/>
<dbReference type="PANTHER" id="PTHR47481:SF31">
    <property type="entry name" value="OS01G0873500 PROTEIN"/>
    <property type="match status" value="1"/>
</dbReference>
<feature type="compositionally biased region" description="Polar residues" evidence="1">
    <location>
        <begin position="219"/>
        <end position="235"/>
    </location>
</feature>
<evidence type="ECO:0000256" key="1">
    <source>
        <dbReference type="SAM" id="MobiDB-lite"/>
    </source>
</evidence>
<dbReference type="PANTHER" id="PTHR47481">
    <property type="match status" value="1"/>
</dbReference>
<reference evidence="3" key="1">
    <citation type="submission" date="2018-02" db="EMBL/GenBank/DDBJ databases">
        <authorList>
            <person name="Cohen D.B."/>
            <person name="Kent A.D."/>
        </authorList>
    </citation>
    <scope>NUCLEOTIDE SEQUENCE</scope>
</reference>
<feature type="compositionally biased region" description="Basic residues" evidence="1">
    <location>
        <begin position="238"/>
        <end position="249"/>
    </location>
</feature>
<protein>
    <recommendedName>
        <fullName evidence="2">Retrovirus-related Pol polyprotein from transposon TNT 1-94-like beta-barrel domain-containing protein</fullName>
    </recommendedName>
</protein>
<dbReference type="Pfam" id="PF14223">
    <property type="entry name" value="Retrotran_gag_2"/>
    <property type="match status" value="1"/>
</dbReference>
<evidence type="ECO:0000313" key="3">
    <source>
        <dbReference type="EMBL" id="SPD27314.1"/>
    </source>
</evidence>
<accession>A0A2N9ISQ3</accession>
<organism evidence="3">
    <name type="scientific">Fagus sylvatica</name>
    <name type="common">Beechnut</name>
    <dbReference type="NCBI Taxonomy" id="28930"/>
    <lineage>
        <taxon>Eukaryota</taxon>
        <taxon>Viridiplantae</taxon>
        <taxon>Streptophyta</taxon>
        <taxon>Embryophyta</taxon>
        <taxon>Tracheophyta</taxon>
        <taxon>Spermatophyta</taxon>
        <taxon>Magnoliopsida</taxon>
        <taxon>eudicotyledons</taxon>
        <taxon>Gunneridae</taxon>
        <taxon>Pentapetalae</taxon>
        <taxon>rosids</taxon>
        <taxon>fabids</taxon>
        <taxon>Fagales</taxon>
        <taxon>Fagaceae</taxon>
        <taxon>Fagus</taxon>
    </lineage>
</organism>
<dbReference type="InterPro" id="IPR054722">
    <property type="entry name" value="PolX-like_BBD"/>
</dbReference>
<feature type="region of interest" description="Disordered" evidence="1">
    <location>
        <begin position="219"/>
        <end position="260"/>
    </location>
</feature>
<evidence type="ECO:0000259" key="2">
    <source>
        <dbReference type="Pfam" id="PF22936"/>
    </source>
</evidence>
<feature type="compositionally biased region" description="Gly residues" evidence="1">
    <location>
        <begin position="250"/>
        <end position="260"/>
    </location>
</feature>
<name>A0A2N9ISQ3_FAGSY</name>
<gene>
    <name evidence="3" type="ORF">FSB_LOCUS55196</name>
</gene>
<sequence>MFLLSNISNFVSVKLDHTNFLTWKFQITSILDAYSLLDCIDGTVSSPVKFLHREDGTEFVNPDFLSWKARDKALISFLSVTLSPSALSLVIGQTSAQGIWTVLEQRYTAISRSNVVSLKMEINGIKKGSDPVNKYLQRIKETRDKLSTVGINLDDEEILHIVLKGLPAEFHSISSSMLTKNDPVSFAELHALLSTEEDLIKNLHNLSKETSLMAMTANKQNSSSPTSHVQYNSQANRGRGRNQFHRGGRGGRGNYRGGYNNGSYNNNGGSPNNFSSRNFNPMVPSSVPPPFNNTSRPTCQICYKQGHTALDCYKRMNYAYQGRQPPAKLAAIASATYPSQLSDSWPAPTTWISDSGATDHFTPDIHNLPDCSSYTDSQQVSVGNGQQLPISNIGNAQLYTSSYLFNLKKILHVPSMSSHLLSVNRFCRDNNCAFYFDADLFRIQDRPTGKPLYTGPSKDGLYPIHGLSLPLRPPINQCHLAVPSPSSSSRSCPPSVCQNAATTSPINLWHTWLGHPCQRVLNHVVRDFLPARDLNKVSFFHPKHITQHSCMDDKLVFFIFVDTERNGRIDDCLNPVNYRVIADKIESNWPW</sequence>
<dbReference type="Pfam" id="PF22936">
    <property type="entry name" value="Pol_BBD"/>
    <property type="match status" value="1"/>
</dbReference>
<feature type="domain" description="Retrovirus-related Pol polyprotein from transposon TNT 1-94-like beta-barrel" evidence="2">
    <location>
        <begin position="351"/>
        <end position="426"/>
    </location>
</feature>
<dbReference type="EMBL" id="OIVN01006187">
    <property type="protein sequence ID" value="SPD27314.1"/>
    <property type="molecule type" value="Genomic_DNA"/>
</dbReference>
<dbReference type="AlphaFoldDB" id="A0A2N9ISQ3"/>